<gene>
    <name evidence="1" type="ORF">RDB_LOCUS48751</name>
</gene>
<evidence type="ECO:0000313" key="1">
    <source>
        <dbReference type="EMBL" id="CAE6421135.1"/>
    </source>
</evidence>
<protein>
    <submittedName>
        <fullName evidence="1">Uncharacterized protein</fullName>
    </submittedName>
</protein>
<evidence type="ECO:0000313" key="2">
    <source>
        <dbReference type="Proteomes" id="UP000663826"/>
    </source>
</evidence>
<proteinExistence type="predicted"/>
<dbReference type="Proteomes" id="UP000663826">
    <property type="component" value="Unassembled WGS sequence"/>
</dbReference>
<dbReference type="AlphaFoldDB" id="A0A8H3AGX2"/>
<name>A0A8H3AGX2_9AGAM</name>
<sequence>MADAVAVFSEGTFEEQIQELVNYFARGLAEDSRAAYIRPFQDALLTPEGQTPLSQDAGRKKKVIGMVREKVVGLSEGNDREIEGFFNLLNSHLVTLFTETSELEPHVSALVGTVLGAPETFTGIKYRVQYPQIIQLIQ</sequence>
<dbReference type="EMBL" id="CAJMWQ010000978">
    <property type="protein sequence ID" value="CAE6421135.1"/>
    <property type="molecule type" value="Genomic_DNA"/>
</dbReference>
<comment type="caution">
    <text evidence="1">The sequence shown here is derived from an EMBL/GenBank/DDBJ whole genome shotgun (WGS) entry which is preliminary data.</text>
</comment>
<accession>A0A8H3AGX2</accession>
<reference evidence="1" key="1">
    <citation type="submission" date="2021-01" db="EMBL/GenBank/DDBJ databases">
        <authorList>
            <person name="Kaushik A."/>
        </authorList>
    </citation>
    <scope>NUCLEOTIDE SEQUENCE</scope>
    <source>
        <strain evidence="1">AG1-1B</strain>
    </source>
</reference>
<organism evidence="1 2">
    <name type="scientific">Rhizoctonia solani</name>
    <dbReference type="NCBI Taxonomy" id="456999"/>
    <lineage>
        <taxon>Eukaryota</taxon>
        <taxon>Fungi</taxon>
        <taxon>Dikarya</taxon>
        <taxon>Basidiomycota</taxon>
        <taxon>Agaricomycotina</taxon>
        <taxon>Agaricomycetes</taxon>
        <taxon>Cantharellales</taxon>
        <taxon>Ceratobasidiaceae</taxon>
        <taxon>Rhizoctonia</taxon>
    </lineage>
</organism>